<organism evidence="1 2">
    <name type="scientific">Lysinibacillus zambalensis</name>
    <dbReference type="NCBI Taxonomy" id="3160866"/>
    <lineage>
        <taxon>Bacteria</taxon>
        <taxon>Bacillati</taxon>
        <taxon>Bacillota</taxon>
        <taxon>Bacilli</taxon>
        <taxon>Bacillales</taxon>
        <taxon>Bacillaceae</taxon>
        <taxon>Lysinibacillus</taxon>
    </lineage>
</organism>
<protein>
    <submittedName>
        <fullName evidence="1">Uncharacterized protein</fullName>
    </submittedName>
</protein>
<dbReference type="RefSeq" id="WP_349659784.1">
    <property type="nucleotide sequence ID" value="NZ_JBEGDG010000007.1"/>
</dbReference>
<evidence type="ECO:0000313" key="2">
    <source>
        <dbReference type="Proteomes" id="UP001478862"/>
    </source>
</evidence>
<comment type="caution">
    <text evidence="1">The sequence shown here is derived from an EMBL/GenBank/DDBJ whole genome shotgun (WGS) entry which is preliminary data.</text>
</comment>
<sequence>MKEPLEVYRILDKESNEPQGVYWRGNYNKYDFESVESARSSNVHGIYKDKGKYKIAKYKITYELIDDDCDNAKVEEKKDVPSYDNLIESIREAINTLNNNII</sequence>
<accession>A0ABV1MRL2</accession>
<evidence type="ECO:0000313" key="1">
    <source>
        <dbReference type="EMBL" id="MEQ6355155.1"/>
    </source>
</evidence>
<dbReference type="EMBL" id="JBEGDG010000007">
    <property type="protein sequence ID" value="MEQ6355155.1"/>
    <property type="molecule type" value="Genomic_DNA"/>
</dbReference>
<reference evidence="1 2" key="1">
    <citation type="submission" date="2024-06" db="EMBL/GenBank/DDBJ databases">
        <title>Lysinibacillus zambalefons sp. nov., a Novel Firmicute Isolated from the Poon Bato Zambales Hyperalkaline Spring.</title>
        <authorList>
            <person name="Aja J.A."/>
            <person name="Lazaro J.E.H."/>
            <person name="Llorin L.D."/>
            <person name="Lim K.R."/>
            <person name="Teodosio J."/>
            <person name="Dalisay D.S."/>
        </authorList>
    </citation>
    <scope>NUCLEOTIDE SEQUENCE [LARGE SCALE GENOMIC DNA]</scope>
    <source>
        <strain evidence="1 2">M3</strain>
    </source>
</reference>
<gene>
    <name evidence="1" type="ORF">ABNX05_11050</name>
</gene>
<keyword evidence="2" id="KW-1185">Reference proteome</keyword>
<name>A0ABV1MRL2_9BACI</name>
<proteinExistence type="predicted"/>
<dbReference type="Proteomes" id="UP001478862">
    <property type="component" value="Unassembled WGS sequence"/>
</dbReference>